<dbReference type="CDD" id="cd11058">
    <property type="entry name" value="CYP60B-like"/>
    <property type="match status" value="1"/>
</dbReference>
<dbReference type="Proteomes" id="UP000248961">
    <property type="component" value="Unassembled WGS sequence"/>
</dbReference>
<dbReference type="GO" id="GO:0020037">
    <property type="term" value="F:heme binding"/>
    <property type="evidence" value="ECO:0007669"/>
    <property type="project" value="InterPro"/>
</dbReference>
<dbReference type="InterPro" id="IPR036396">
    <property type="entry name" value="Cyt_P450_sf"/>
</dbReference>
<dbReference type="GeneID" id="37199211"/>
<keyword evidence="7 9" id="KW-0503">Monooxygenase</keyword>
<evidence type="ECO:0000256" key="3">
    <source>
        <dbReference type="ARBA" id="ARBA00022617"/>
    </source>
</evidence>
<dbReference type="PANTHER" id="PTHR24305">
    <property type="entry name" value="CYTOCHROME P450"/>
    <property type="match status" value="1"/>
</dbReference>
<evidence type="ECO:0000256" key="5">
    <source>
        <dbReference type="ARBA" id="ARBA00023002"/>
    </source>
</evidence>
<name>A0A395I4Y3_ASPHC</name>
<evidence type="ECO:0000256" key="4">
    <source>
        <dbReference type="ARBA" id="ARBA00022723"/>
    </source>
</evidence>
<reference evidence="10 11" key="1">
    <citation type="submission" date="2018-02" db="EMBL/GenBank/DDBJ databases">
        <title>The genomes of Aspergillus section Nigri reveals drivers in fungal speciation.</title>
        <authorList>
            <consortium name="DOE Joint Genome Institute"/>
            <person name="Vesth T.C."/>
            <person name="Nybo J."/>
            <person name="Theobald S."/>
            <person name="Brandl J."/>
            <person name="Frisvad J.C."/>
            <person name="Nielsen K.F."/>
            <person name="Lyhne E.K."/>
            <person name="Kogle M.E."/>
            <person name="Kuo A."/>
            <person name="Riley R."/>
            <person name="Clum A."/>
            <person name="Nolan M."/>
            <person name="Lipzen A."/>
            <person name="Salamov A."/>
            <person name="Henrissat B."/>
            <person name="Wiebenga A."/>
            <person name="De vries R.P."/>
            <person name="Grigoriev I.V."/>
            <person name="Mortensen U.H."/>
            <person name="Andersen M.R."/>
            <person name="Baker S.E."/>
        </authorList>
    </citation>
    <scope>NUCLEOTIDE SEQUENCE [LARGE SCALE GENOMIC DNA]</scope>
    <source>
        <strain evidence="10 11">CBS 101889</strain>
    </source>
</reference>
<keyword evidence="5 9" id="KW-0560">Oxidoreductase</keyword>
<accession>A0A395I4Y3</accession>
<dbReference type="Pfam" id="PF00067">
    <property type="entry name" value="p450"/>
    <property type="match status" value="1"/>
</dbReference>
<dbReference type="RefSeq" id="XP_025553402.1">
    <property type="nucleotide sequence ID" value="XM_025694922.1"/>
</dbReference>
<dbReference type="SUPFAM" id="SSF48264">
    <property type="entry name" value="Cytochrome P450"/>
    <property type="match status" value="1"/>
</dbReference>
<evidence type="ECO:0000256" key="2">
    <source>
        <dbReference type="ARBA" id="ARBA00010617"/>
    </source>
</evidence>
<dbReference type="AlphaFoldDB" id="A0A395I4Y3"/>
<dbReference type="GO" id="GO:0016705">
    <property type="term" value="F:oxidoreductase activity, acting on paired donors, with incorporation or reduction of molecular oxygen"/>
    <property type="evidence" value="ECO:0007669"/>
    <property type="project" value="InterPro"/>
</dbReference>
<evidence type="ECO:0000256" key="8">
    <source>
        <dbReference type="PIRSR" id="PIRSR602401-1"/>
    </source>
</evidence>
<dbReference type="EMBL" id="KZ824275">
    <property type="protein sequence ID" value="RAL14248.1"/>
    <property type="molecule type" value="Genomic_DNA"/>
</dbReference>
<feature type="binding site" description="axial binding residue" evidence="8">
    <location>
        <position position="445"/>
    </location>
    <ligand>
        <name>heme</name>
        <dbReference type="ChEBI" id="CHEBI:30413"/>
    </ligand>
    <ligandPart>
        <name>Fe</name>
        <dbReference type="ChEBI" id="CHEBI:18248"/>
    </ligandPart>
</feature>
<evidence type="ECO:0000313" key="10">
    <source>
        <dbReference type="EMBL" id="RAL14248.1"/>
    </source>
</evidence>
<evidence type="ECO:0000256" key="7">
    <source>
        <dbReference type="ARBA" id="ARBA00023033"/>
    </source>
</evidence>
<sequence length="502" mass="56426">MGGSSSKIAISLLLIYPISRVIHNIFFSPLRHVPGPTSWAATRLPFILALLRGTIVHDFEKLHRKYGPVVRTAPDEVSIASGEGWTAIYASRPHDRQFLKDPVWWRRQPGQPDSLLSAISPDKHARMRKLLAAAFTPRALRAQEEVLQRFVSLLVARIGEQVEAAGGKAGTQIDMGPWFNFTTFDIFGDLGFGESFNCLQDSQYHPWIALLFNSVKAASFIAAARYYPLLELLLMKCIPKSLKEKGKRHYQQIVDKVDRRLSWELQRPDIMSHLIDENTGQVAFPREELNATFMILTTTGSETTATVLTGILAYLVNGPEIMGRLVGEIRRTFKSNDEISLSAAAELPYLTAVIEEGLRLCPPVPWMLPRLVPSGGETVCGTWLPAGTSVSLQAYTLNRDPSRFHAAASFFPERWLSDASSKPDSPFYHDDRQAVQPFSMGPRNCLGQHLAWAEMRLILAKLLFTFDFEAVEGKRLQWEELRTFLLVEKRPLEVRVRLAPGC</sequence>
<dbReference type="STRING" id="1450537.A0A395I4Y3"/>
<comment type="similarity">
    <text evidence="2 9">Belongs to the cytochrome P450 family.</text>
</comment>
<dbReference type="PANTHER" id="PTHR24305:SF199">
    <property type="entry name" value="P450, PUTATIVE (EUROFUNG)-RELATED"/>
    <property type="match status" value="1"/>
</dbReference>
<dbReference type="InterPro" id="IPR001128">
    <property type="entry name" value="Cyt_P450"/>
</dbReference>
<dbReference type="PROSITE" id="PS00086">
    <property type="entry name" value="CYTOCHROME_P450"/>
    <property type="match status" value="1"/>
</dbReference>
<evidence type="ECO:0000256" key="6">
    <source>
        <dbReference type="ARBA" id="ARBA00023004"/>
    </source>
</evidence>
<dbReference type="GO" id="GO:0045122">
    <property type="term" value="P:aflatoxin biosynthetic process"/>
    <property type="evidence" value="ECO:0007669"/>
    <property type="project" value="UniProtKB-ARBA"/>
</dbReference>
<evidence type="ECO:0000256" key="9">
    <source>
        <dbReference type="RuleBase" id="RU000461"/>
    </source>
</evidence>
<protein>
    <submittedName>
        <fullName evidence="10">Cytochrome P450</fullName>
    </submittedName>
</protein>
<dbReference type="InterPro" id="IPR002401">
    <property type="entry name" value="Cyt_P450_E_grp-I"/>
</dbReference>
<proteinExistence type="inferred from homology"/>
<dbReference type="VEuPathDB" id="FungiDB:BO97DRAFT_404240"/>
<dbReference type="PRINTS" id="PR00463">
    <property type="entry name" value="EP450I"/>
</dbReference>
<keyword evidence="4 8" id="KW-0479">Metal-binding</keyword>
<keyword evidence="6 8" id="KW-0408">Iron</keyword>
<dbReference type="PRINTS" id="PR00385">
    <property type="entry name" value="P450"/>
</dbReference>
<comment type="cofactor">
    <cofactor evidence="1 8">
        <name>heme</name>
        <dbReference type="ChEBI" id="CHEBI:30413"/>
    </cofactor>
</comment>
<keyword evidence="11" id="KW-1185">Reference proteome</keyword>
<dbReference type="InterPro" id="IPR050121">
    <property type="entry name" value="Cytochrome_P450_monoxygenase"/>
</dbReference>
<dbReference type="GO" id="GO:0005506">
    <property type="term" value="F:iron ion binding"/>
    <property type="evidence" value="ECO:0007669"/>
    <property type="project" value="InterPro"/>
</dbReference>
<dbReference type="FunFam" id="1.10.630.10:FF:000047">
    <property type="entry name" value="Cytochrome P450 monooxygenase"/>
    <property type="match status" value="1"/>
</dbReference>
<dbReference type="Gene3D" id="1.10.630.10">
    <property type="entry name" value="Cytochrome P450"/>
    <property type="match status" value="1"/>
</dbReference>
<evidence type="ECO:0000256" key="1">
    <source>
        <dbReference type="ARBA" id="ARBA00001971"/>
    </source>
</evidence>
<organism evidence="10 11">
    <name type="scientific">Aspergillus homomorphus (strain CBS 101889)</name>
    <dbReference type="NCBI Taxonomy" id="1450537"/>
    <lineage>
        <taxon>Eukaryota</taxon>
        <taxon>Fungi</taxon>
        <taxon>Dikarya</taxon>
        <taxon>Ascomycota</taxon>
        <taxon>Pezizomycotina</taxon>
        <taxon>Eurotiomycetes</taxon>
        <taxon>Eurotiomycetidae</taxon>
        <taxon>Eurotiales</taxon>
        <taxon>Aspergillaceae</taxon>
        <taxon>Aspergillus</taxon>
        <taxon>Aspergillus subgen. Circumdati</taxon>
    </lineage>
</organism>
<dbReference type="InterPro" id="IPR017972">
    <property type="entry name" value="Cyt_P450_CS"/>
</dbReference>
<dbReference type="OrthoDB" id="1470350at2759"/>
<keyword evidence="3 8" id="KW-0349">Heme</keyword>
<dbReference type="GO" id="GO:0004497">
    <property type="term" value="F:monooxygenase activity"/>
    <property type="evidence" value="ECO:0007669"/>
    <property type="project" value="UniProtKB-KW"/>
</dbReference>
<gene>
    <name evidence="10" type="ORF">BO97DRAFT_404240</name>
</gene>
<evidence type="ECO:0000313" key="11">
    <source>
        <dbReference type="Proteomes" id="UP000248961"/>
    </source>
</evidence>